<gene>
    <name evidence="2" type="ORF">E2C01_075115</name>
</gene>
<name>A0A5B7IE80_PORTR</name>
<evidence type="ECO:0000313" key="3">
    <source>
        <dbReference type="Proteomes" id="UP000324222"/>
    </source>
</evidence>
<comment type="caution">
    <text evidence="2">The sequence shown here is derived from an EMBL/GenBank/DDBJ whole genome shotgun (WGS) entry which is preliminary data.</text>
</comment>
<sequence>MVYSRLAAAAPGDPLGSAIDPRRASPVPAPAKRALGEGGGRMVRSGREAWTGREVRVLDVGWRLWVWCEGGVMRRAGGFLPCRPRSVCGSERLASYLPQAADYIIRP</sequence>
<proteinExistence type="predicted"/>
<dbReference type="AlphaFoldDB" id="A0A5B7IE80"/>
<protein>
    <submittedName>
        <fullName evidence="2">Uncharacterized protein</fullName>
    </submittedName>
</protein>
<dbReference type="EMBL" id="VSRR010054300">
    <property type="protein sequence ID" value="MPC80535.1"/>
    <property type="molecule type" value="Genomic_DNA"/>
</dbReference>
<organism evidence="2 3">
    <name type="scientific">Portunus trituberculatus</name>
    <name type="common">Swimming crab</name>
    <name type="synonym">Neptunus trituberculatus</name>
    <dbReference type="NCBI Taxonomy" id="210409"/>
    <lineage>
        <taxon>Eukaryota</taxon>
        <taxon>Metazoa</taxon>
        <taxon>Ecdysozoa</taxon>
        <taxon>Arthropoda</taxon>
        <taxon>Crustacea</taxon>
        <taxon>Multicrustacea</taxon>
        <taxon>Malacostraca</taxon>
        <taxon>Eumalacostraca</taxon>
        <taxon>Eucarida</taxon>
        <taxon>Decapoda</taxon>
        <taxon>Pleocyemata</taxon>
        <taxon>Brachyura</taxon>
        <taxon>Eubrachyura</taxon>
        <taxon>Portunoidea</taxon>
        <taxon>Portunidae</taxon>
        <taxon>Portuninae</taxon>
        <taxon>Portunus</taxon>
    </lineage>
</organism>
<evidence type="ECO:0000256" key="1">
    <source>
        <dbReference type="SAM" id="MobiDB-lite"/>
    </source>
</evidence>
<keyword evidence="3" id="KW-1185">Reference proteome</keyword>
<accession>A0A5B7IE80</accession>
<evidence type="ECO:0000313" key="2">
    <source>
        <dbReference type="EMBL" id="MPC80535.1"/>
    </source>
</evidence>
<feature type="region of interest" description="Disordered" evidence="1">
    <location>
        <begin position="1"/>
        <end position="41"/>
    </location>
</feature>
<reference evidence="2 3" key="1">
    <citation type="submission" date="2019-05" db="EMBL/GenBank/DDBJ databases">
        <title>Another draft genome of Portunus trituberculatus and its Hox gene families provides insights of decapod evolution.</title>
        <authorList>
            <person name="Jeong J.-H."/>
            <person name="Song I."/>
            <person name="Kim S."/>
            <person name="Choi T."/>
            <person name="Kim D."/>
            <person name="Ryu S."/>
            <person name="Kim W."/>
        </authorList>
    </citation>
    <scope>NUCLEOTIDE SEQUENCE [LARGE SCALE GENOMIC DNA]</scope>
    <source>
        <tissue evidence="2">Muscle</tissue>
    </source>
</reference>
<dbReference type="Proteomes" id="UP000324222">
    <property type="component" value="Unassembled WGS sequence"/>
</dbReference>